<dbReference type="GO" id="GO:0004222">
    <property type="term" value="F:metalloendopeptidase activity"/>
    <property type="evidence" value="ECO:0007669"/>
    <property type="project" value="InterPro"/>
</dbReference>
<comment type="similarity">
    <text evidence="3 11">Belongs to the peptidase M50B family.</text>
</comment>
<proteinExistence type="inferred from homology"/>
<dbReference type="SMART" id="SM00228">
    <property type="entry name" value="PDZ"/>
    <property type="match status" value="1"/>
</dbReference>
<feature type="transmembrane region" description="Helical" evidence="11">
    <location>
        <begin position="6"/>
        <end position="25"/>
    </location>
</feature>
<evidence type="ECO:0000256" key="8">
    <source>
        <dbReference type="ARBA" id="ARBA00022989"/>
    </source>
</evidence>
<dbReference type="RefSeq" id="WP_006418646.1">
    <property type="nucleotide sequence ID" value="NZ_AENN01000016.1"/>
</dbReference>
<keyword evidence="8 11" id="KW-1133">Transmembrane helix</keyword>
<feature type="transmembrane region" description="Helical" evidence="11">
    <location>
        <begin position="404"/>
        <end position="423"/>
    </location>
</feature>
<dbReference type="PANTHER" id="PTHR42837:SF2">
    <property type="entry name" value="MEMBRANE METALLOPROTEASE ARASP2, CHLOROPLASTIC-RELATED"/>
    <property type="match status" value="1"/>
</dbReference>
<feature type="transmembrane region" description="Helical" evidence="11">
    <location>
        <begin position="350"/>
        <end position="372"/>
    </location>
</feature>
<evidence type="ECO:0000313" key="14">
    <source>
        <dbReference type="Proteomes" id="UP000005990"/>
    </source>
</evidence>
<evidence type="ECO:0000313" key="13">
    <source>
        <dbReference type="EMBL" id="EFR30860.1"/>
    </source>
</evidence>
<accession>E4KQD1</accession>
<feature type="transmembrane region" description="Helical" evidence="11">
    <location>
        <begin position="177"/>
        <end position="197"/>
    </location>
</feature>
<keyword evidence="10 11" id="KW-0472">Membrane</keyword>
<keyword evidence="14" id="KW-1185">Reference proteome</keyword>
<feature type="transmembrane region" description="Helical" evidence="11">
    <location>
        <begin position="306"/>
        <end position="329"/>
    </location>
</feature>
<dbReference type="OrthoDB" id="9782003at2"/>
<dbReference type="InterPro" id="IPR036034">
    <property type="entry name" value="PDZ_sf"/>
</dbReference>
<dbReference type="NCBIfam" id="TIGR00054">
    <property type="entry name" value="RIP metalloprotease RseP"/>
    <property type="match status" value="1"/>
</dbReference>
<dbReference type="GO" id="GO:0046872">
    <property type="term" value="F:metal ion binding"/>
    <property type="evidence" value="ECO:0007669"/>
    <property type="project" value="UniProtKB-KW"/>
</dbReference>
<dbReference type="InterPro" id="IPR004387">
    <property type="entry name" value="Pept_M50_Zn"/>
</dbReference>
<dbReference type="SUPFAM" id="SSF50156">
    <property type="entry name" value="PDZ domain-like"/>
    <property type="match status" value="1"/>
</dbReference>
<name>E4KQD1_9LACT</name>
<gene>
    <name evidence="13" type="primary">rseP</name>
    <name evidence="13" type="ORF">HMPREF9257_1732</name>
</gene>
<dbReference type="InterPro" id="IPR001478">
    <property type="entry name" value="PDZ"/>
</dbReference>
<keyword evidence="7 11" id="KW-0862">Zinc</keyword>
<comment type="caution">
    <text evidence="13">The sequence shown here is derived from an EMBL/GenBank/DDBJ whole genome shotgun (WGS) entry which is preliminary data.</text>
</comment>
<evidence type="ECO:0000256" key="7">
    <source>
        <dbReference type="ARBA" id="ARBA00022833"/>
    </source>
</evidence>
<evidence type="ECO:0000256" key="1">
    <source>
        <dbReference type="ARBA" id="ARBA00001947"/>
    </source>
</evidence>
<evidence type="ECO:0000256" key="4">
    <source>
        <dbReference type="ARBA" id="ARBA00022670"/>
    </source>
</evidence>
<comment type="cofactor">
    <cofactor evidence="1 11">
        <name>Zn(2+)</name>
        <dbReference type="ChEBI" id="CHEBI:29105"/>
    </cofactor>
</comment>
<evidence type="ECO:0000256" key="2">
    <source>
        <dbReference type="ARBA" id="ARBA00004141"/>
    </source>
</evidence>
<sequence>MKTLLVFLLIFSIIVVIHEFGHFYFARRAGIRVREFSIGMGPKLFAHQGKDHTAYTIRMLPLGGYVRLAGLNEEEDLQAGMEVSLAFNDQNQVTLINKSKKSGQDELPVRINDFDLLDDLTIEAIPVGQDVMQTYSVSDQALLVEEDGTKIPLAPRSMRYESASVWHKFLTNMAGPLNNFILSILIYTLIAFLLPGVPVGTTSGESQPVVGQVSQNSPAAAAGLQADDEIKAINGQTIETWEQLTQTIQDNGAKELSLTVERAGKDVQVQLTPEKADNDGGDPNRLVIGIMQKSNVSYDSSLGARLTYGFTQTWAVVTGIFGVLGSMLVSGFKLDNFGGPIAMAQMTNQVVSYGFTTILSFMAYISANLGVFNLLPIPALDGGKILLNLVEAVRGKPLSQSKEGIITLVGVFILFVFMIAVTWNDIQRAFFN</sequence>
<dbReference type="Gene3D" id="2.30.42.10">
    <property type="match status" value="1"/>
</dbReference>
<keyword evidence="4 13" id="KW-0645">Protease</keyword>
<protein>
    <recommendedName>
        <fullName evidence="11">Zinc metalloprotease</fullName>
        <ecNumber evidence="11">3.4.24.-</ecNumber>
    </recommendedName>
</protein>
<evidence type="ECO:0000256" key="5">
    <source>
        <dbReference type="ARBA" id="ARBA00022692"/>
    </source>
</evidence>
<evidence type="ECO:0000256" key="10">
    <source>
        <dbReference type="ARBA" id="ARBA00023136"/>
    </source>
</evidence>
<evidence type="ECO:0000256" key="6">
    <source>
        <dbReference type="ARBA" id="ARBA00022801"/>
    </source>
</evidence>
<dbReference type="EC" id="3.4.24.-" evidence="11"/>
<dbReference type="CDD" id="cd23081">
    <property type="entry name" value="cpPDZ_EcRseP-like"/>
    <property type="match status" value="1"/>
</dbReference>
<dbReference type="PROSITE" id="PS50106">
    <property type="entry name" value="PDZ"/>
    <property type="match status" value="1"/>
</dbReference>
<keyword evidence="11" id="KW-0479">Metal-binding</keyword>
<dbReference type="AlphaFoldDB" id="E4KQD1"/>
<dbReference type="EMBL" id="AENN01000016">
    <property type="protein sequence ID" value="EFR30860.1"/>
    <property type="molecule type" value="Genomic_DNA"/>
</dbReference>
<evidence type="ECO:0000256" key="11">
    <source>
        <dbReference type="RuleBase" id="RU362031"/>
    </source>
</evidence>
<dbReference type="PANTHER" id="PTHR42837">
    <property type="entry name" value="REGULATOR OF SIGMA-E PROTEASE RSEP"/>
    <property type="match status" value="1"/>
</dbReference>
<dbReference type="eggNOG" id="COG0750">
    <property type="taxonomic scope" value="Bacteria"/>
</dbReference>
<organism evidence="13 14">
    <name type="scientific">Eremococcus coleocola ACS-139-V-Col8</name>
    <dbReference type="NCBI Taxonomy" id="908337"/>
    <lineage>
        <taxon>Bacteria</taxon>
        <taxon>Bacillati</taxon>
        <taxon>Bacillota</taxon>
        <taxon>Bacilli</taxon>
        <taxon>Lactobacillales</taxon>
        <taxon>Aerococcaceae</taxon>
        <taxon>Eremococcus</taxon>
    </lineage>
</organism>
<evidence type="ECO:0000259" key="12">
    <source>
        <dbReference type="PROSITE" id="PS50106"/>
    </source>
</evidence>
<dbReference type="STRING" id="908337.HMPREF9257_1732"/>
<feature type="domain" description="PDZ" evidence="12">
    <location>
        <begin position="196"/>
        <end position="275"/>
    </location>
</feature>
<evidence type="ECO:0000256" key="9">
    <source>
        <dbReference type="ARBA" id="ARBA00023049"/>
    </source>
</evidence>
<keyword evidence="9 11" id="KW-0482">Metalloprotease</keyword>
<comment type="subcellular location">
    <subcellularLocation>
        <location evidence="2">Membrane</location>
        <topology evidence="2">Multi-pass membrane protein</topology>
    </subcellularLocation>
</comment>
<dbReference type="GO" id="GO:0006508">
    <property type="term" value="P:proteolysis"/>
    <property type="evidence" value="ECO:0007669"/>
    <property type="project" value="UniProtKB-KW"/>
</dbReference>
<keyword evidence="5 11" id="KW-0812">Transmembrane</keyword>
<dbReference type="Pfam" id="PF17820">
    <property type="entry name" value="PDZ_6"/>
    <property type="match status" value="1"/>
</dbReference>
<keyword evidence="6 11" id="KW-0378">Hydrolase</keyword>
<dbReference type="GO" id="GO:0016020">
    <property type="term" value="C:membrane"/>
    <property type="evidence" value="ECO:0007669"/>
    <property type="project" value="UniProtKB-SubCell"/>
</dbReference>
<dbReference type="CDD" id="cd06163">
    <property type="entry name" value="S2P-M50_PDZ_RseP-like"/>
    <property type="match status" value="1"/>
</dbReference>
<evidence type="ECO:0000256" key="3">
    <source>
        <dbReference type="ARBA" id="ARBA00007931"/>
    </source>
</evidence>
<dbReference type="InterPro" id="IPR041489">
    <property type="entry name" value="PDZ_6"/>
</dbReference>
<dbReference type="Proteomes" id="UP000005990">
    <property type="component" value="Unassembled WGS sequence"/>
</dbReference>
<dbReference type="Pfam" id="PF02163">
    <property type="entry name" value="Peptidase_M50"/>
    <property type="match status" value="1"/>
</dbReference>
<dbReference type="InterPro" id="IPR008915">
    <property type="entry name" value="Peptidase_M50"/>
</dbReference>
<reference evidence="13 14" key="1">
    <citation type="submission" date="2010-10" db="EMBL/GenBank/DDBJ databases">
        <authorList>
            <person name="Durkin A.S."/>
            <person name="Madupu R."/>
            <person name="Torralba M."/>
            <person name="Gillis M."/>
            <person name="Methe B."/>
            <person name="Sutton G."/>
            <person name="Nelson K.E."/>
        </authorList>
    </citation>
    <scope>NUCLEOTIDE SEQUENCE [LARGE SCALE GENOMIC DNA]</scope>
    <source>
        <strain evidence="13 14">ACS-139-V-Col8</strain>
    </source>
</reference>